<dbReference type="HOGENOM" id="CLU_2912781_0_0_9"/>
<dbReference type="EMBL" id="BA000004">
    <property type="protein sequence ID" value="BAB04927.1"/>
    <property type="molecule type" value="Genomic_DNA"/>
</dbReference>
<dbReference type="Proteomes" id="UP000001258">
    <property type="component" value="Chromosome"/>
</dbReference>
<organism evidence="1 2">
    <name type="scientific">Halalkalibacterium halodurans (strain ATCC BAA-125 / DSM 18197 / FERM 7344 / JCM 9153 / C-125)</name>
    <name type="common">Bacillus halodurans</name>
    <dbReference type="NCBI Taxonomy" id="272558"/>
    <lineage>
        <taxon>Bacteria</taxon>
        <taxon>Bacillati</taxon>
        <taxon>Bacillota</taxon>
        <taxon>Bacilli</taxon>
        <taxon>Bacillales</taxon>
        <taxon>Bacillaceae</taxon>
        <taxon>Halalkalibacterium (ex Joshi et al. 2022)</taxon>
    </lineage>
</organism>
<protein>
    <submittedName>
        <fullName evidence="1">BH1208 protein</fullName>
    </submittedName>
</protein>
<reference evidence="1 2" key="1">
    <citation type="journal article" date="2000" name="Nucleic Acids Res.">
        <title>Complete genome sequence of the alkaliphilic bacterium Bacillus halodurans and genomic sequence comparison with Bacillus subtilis.</title>
        <authorList>
            <person name="Takami H."/>
            <person name="Nakasone K."/>
            <person name="Takaki Y."/>
            <person name="Maeno G."/>
            <person name="Sasaki R."/>
            <person name="Masui N."/>
            <person name="Fuji F."/>
            <person name="Hirama C."/>
            <person name="Nakamura Y."/>
            <person name="Ogasawara N."/>
            <person name="Kuhara S."/>
            <person name="Horikoshi K."/>
        </authorList>
    </citation>
    <scope>NUCLEOTIDE SEQUENCE [LARGE SCALE GENOMIC DNA]</scope>
    <source>
        <strain evidence="2">ATCC BAA-125 / DSM 18197 / FERM 7344 / JCM 9153 / C-125</strain>
    </source>
</reference>
<dbReference type="AlphaFoldDB" id="Q9KDK5"/>
<evidence type="ECO:0000313" key="2">
    <source>
        <dbReference type="Proteomes" id="UP000001258"/>
    </source>
</evidence>
<dbReference type="PIR" id="H83800">
    <property type="entry name" value="H83800"/>
</dbReference>
<dbReference type="KEGG" id="bha:BH1208"/>
<proteinExistence type="predicted"/>
<accession>Q9KDK5</accession>
<name>Q9KDK5_HALH5</name>
<keyword evidence="2" id="KW-1185">Reference proteome</keyword>
<gene>
    <name evidence="1" type="ordered locus">BH1208</name>
</gene>
<evidence type="ECO:0000313" key="1">
    <source>
        <dbReference type="EMBL" id="BAB04927.1"/>
    </source>
</evidence>
<sequence>MKKRGWYLYGIDCFKNIRLPRAWLQLIVEGAPVDLQLLLSLGRLIMLTINLETSASVSAMA</sequence>
<dbReference type="RefSeq" id="WP_010897376.1">
    <property type="nucleotide sequence ID" value="NC_002570.2"/>
</dbReference>